<evidence type="ECO:0000313" key="2">
    <source>
        <dbReference type="Proteomes" id="UP000272560"/>
    </source>
</evidence>
<name>A0A3A5M1L6_9MICC</name>
<keyword evidence="2" id="KW-1185">Reference proteome</keyword>
<protein>
    <submittedName>
        <fullName evidence="1">Uncharacterized protein</fullName>
    </submittedName>
</protein>
<evidence type="ECO:0000313" key="1">
    <source>
        <dbReference type="EMBL" id="RJT75659.1"/>
    </source>
</evidence>
<reference evidence="1 2" key="1">
    <citation type="submission" date="2018-09" db="EMBL/GenBank/DDBJ databases">
        <title>Novel species of Arthrobacter.</title>
        <authorList>
            <person name="Liu Q."/>
            <person name="Xin Y.-H."/>
        </authorList>
    </citation>
    <scope>NUCLEOTIDE SEQUENCE [LARGE SCALE GENOMIC DNA]</scope>
    <source>
        <strain evidence="1 2">Hz2</strain>
    </source>
</reference>
<dbReference type="EMBL" id="QZVT01000015">
    <property type="protein sequence ID" value="RJT75659.1"/>
    <property type="molecule type" value="Genomic_DNA"/>
</dbReference>
<proteinExistence type="predicted"/>
<sequence length="184" mass="20410">MEYGGTLSGNEFWEQMSAMEDQVRATAKDLPCFGLANWTGPLALGEWDLGSRPPMTVGLLHGGMTGGPSLRTWTTRQDPMRTVALYRVMAGGRTQDRGEHEQRIRRAETQSGGRLDLLVDGSSVTFDFWDEPDGWWAATNHAGVGLILKAEEVRPTAVELRTITDLEPYLLGSRTQIEAFRGNR</sequence>
<gene>
    <name evidence="1" type="ORF">D6T63_17735</name>
</gene>
<dbReference type="AlphaFoldDB" id="A0A3A5M1L6"/>
<dbReference type="Proteomes" id="UP000272560">
    <property type="component" value="Unassembled WGS sequence"/>
</dbReference>
<comment type="caution">
    <text evidence="1">The sequence shown here is derived from an EMBL/GenBank/DDBJ whole genome shotgun (WGS) entry which is preliminary data.</text>
</comment>
<organism evidence="1 2">
    <name type="scientific">Arthrobacter cheniae</name>
    <dbReference type="NCBI Taxonomy" id="1258888"/>
    <lineage>
        <taxon>Bacteria</taxon>
        <taxon>Bacillati</taxon>
        <taxon>Actinomycetota</taxon>
        <taxon>Actinomycetes</taxon>
        <taxon>Micrococcales</taxon>
        <taxon>Micrococcaceae</taxon>
        <taxon>Arthrobacter</taxon>
    </lineage>
</organism>
<accession>A0A3A5M1L6</accession>